<dbReference type="Pfam" id="PF00188">
    <property type="entry name" value="CAP"/>
    <property type="match status" value="1"/>
</dbReference>
<dbReference type="InterPro" id="IPR001283">
    <property type="entry name" value="CRISP-related"/>
</dbReference>
<dbReference type="SMART" id="SM00645">
    <property type="entry name" value="Pept_C1"/>
    <property type="match status" value="1"/>
</dbReference>
<comment type="caution">
    <text evidence="4">The sequence shown here is derived from an EMBL/GenBank/DDBJ whole genome shotgun (WGS) entry which is preliminary data.</text>
</comment>
<dbReference type="SUPFAM" id="SSF54001">
    <property type="entry name" value="Cysteine proteinases"/>
    <property type="match status" value="1"/>
</dbReference>
<dbReference type="SUPFAM" id="SSF55797">
    <property type="entry name" value="PR-1-like"/>
    <property type="match status" value="1"/>
</dbReference>
<proteinExistence type="predicted"/>
<evidence type="ECO:0000259" key="2">
    <source>
        <dbReference type="SMART" id="SM00198"/>
    </source>
</evidence>
<feature type="region of interest" description="Disordered" evidence="1">
    <location>
        <begin position="119"/>
        <end position="251"/>
    </location>
</feature>
<feature type="compositionally biased region" description="Low complexity" evidence="1">
    <location>
        <begin position="219"/>
        <end position="235"/>
    </location>
</feature>
<dbReference type="InterPro" id="IPR000668">
    <property type="entry name" value="Peptidase_C1A_C"/>
</dbReference>
<evidence type="ECO:0008006" key="5">
    <source>
        <dbReference type="Google" id="ProtNLM"/>
    </source>
</evidence>
<reference evidence="4" key="1">
    <citation type="submission" date="2019-06" db="EMBL/GenBank/DDBJ databases">
        <title>Genomics analysis of Aphanomyces spp. identifies a new class of oomycete effector associated with host adaptation.</title>
        <authorList>
            <person name="Gaulin E."/>
        </authorList>
    </citation>
    <scope>NUCLEOTIDE SEQUENCE</scope>
    <source>
        <strain evidence="4">CBS 578.67</strain>
    </source>
</reference>
<feature type="compositionally biased region" description="Low complexity" evidence="1">
    <location>
        <begin position="196"/>
        <end position="208"/>
    </location>
</feature>
<dbReference type="EMBL" id="VJMH01006296">
    <property type="protein sequence ID" value="KAF0690862.1"/>
    <property type="molecule type" value="Genomic_DNA"/>
</dbReference>
<feature type="compositionally biased region" description="Pro residues" evidence="1">
    <location>
        <begin position="236"/>
        <end position="245"/>
    </location>
</feature>
<feature type="compositionally biased region" description="Basic residues" evidence="1">
    <location>
        <begin position="186"/>
        <end position="195"/>
    </location>
</feature>
<gene>
    <name evidence="4" type="ORF">As57867_017732</name>
</gene>
<dbReference type="AlphaFoldDB" id="A0A6A4Y3P8"/>
<evidence type="ECO:0000259" key="3">
    <source>
        <dbReference type="SMART" id="SM00645"/>
    </source>
</evidence>
<dbReference type="PANTHER" id="PTHR10334">
    <property type="entry name" value="CYSTEINE-RICH SECRETORY PROTEIN-RELATED"/>
    <property type="match status" value="1"/>
</dbReference>
<feature type="domain" description="SCP" evidence="2">
    <location>
        <begin position="249"/>
        <end position="381"/>
    </location>
</feature>
<dbReference type="InterPro" id="IPR035940">
    <property type="entry name" value="CAP_sf"/>
</dbReference>
<dbReference type="SMART" id="SM00198">
    <property type="entry name" value="SCP"/>
    <property type="match status" value="1"/>
</dbReference>
<protein>
    <recommendedName>
        <fullName evidence="5">SCP domain-containing protein</fullName>
    </recommendedName>
</protein>
<dbReference type="Gene3D" id="3.40.33.10">
    <property type="entry name" value="CAP"/>
    <property type="match status" value="1"/>
</dbReference>
<feature type="compositionally biased region" description="Low complexity" evidence="1">
    <location>
        <begin position="163"/>
        <end position="173"/>
    </location>
</feature>
<evidence type="ECO:0000256" key="1">
    <source>
        <dbReference type="SAM" id="MobiDB-lite"/>
    </source>
</evidence>
<name>A0A6A4Y3P8_9STRA</name>
<dbReference type="InterPro" id="IPR038765">
    <property type="entry name" value="Papain-like_cys_pep_sf"/>
</dbReference>
<feature type="compositionally biased region" description="Low complexity" evidence="1">
    <location>
        <begin position="121"/>
        <end position="156"/>
    </location>
</feature>
<sequence>NTGTCNSSCNKKQLSLGKTKQTSGESSLMTVLNTQPATVVVEAGNSVWRNYKSGIVSQCPGSQSDHAVIAVGYGSKNGDFFKIKNSWGAQWGDNGYIYLKRGGGGKGMCNVVEGISYPELSGSPKPTSNSPTSYSPKPTSGSPTPTSSKPSPSTKKPSPPSPSTSYPNRSTPSPSGPVAPTTTKPRCTKRPKTKKPMTTTPNSPTTKQPSPPSPPSPKPSTYDPKPSTSGPKPSTNSPPSPPSPPSGNGMQDQLIAQTNKIRAAHGLTPVTWDATLATKMQSWAASCPGFQHGGPSGWQNLATNTPCGSGKKDCNSIVGAAWMWYDQEETKWNYDSNQCNGGWATCGHFSNMMSPSVTSIACGWSECANGNYVWCNYNTPTETPKVPRISGMSKAELKTSLTAGY</sequence>
<feature type="non-terminal residue" evidence="4">
    <location>
        <position position="1"/>
    </location>
</feature>
<accession>A0A6A4Y3P8</accession>
<dbReference type="Pfam" id="PF00112">
    <property type="entry name" value="Peptidase_C1"/>
    <property type="match status" value="1"/>
</dbReference>
<feature type="domain" description="Peptidase C1A papain C-terminal" evidence="3">
    <location>
        <begin position="1"/>
        <end position="119"/>
    </location>
</feature>
<dbReference type="GO" id="GO:0008234">
    <property type="term" value="F:cysteine-type peptidase activity"/>
    <property type="evidence" value="ECO:0007669"/>
    <property type="project" value="InterPro"/>
</dbReference>
<evidence type="ECO:0000313" key="4">
    <source>
        <dbReference type="EMBL" id="KAF0690862.1"/>
    </source>
</evidence>
<dbReference type="OrthoDB" id="337038at2759"/>
<organism evidence="4">
    <name type="scientific">Aphanomyces stellatus</name>
    <dbReference type="NCBI Taxonomy" id="120398"/>
    <lineage>
        <taxon>Eukaryota</taxon>
        <taxon>Sar</taxon>
        <taxon>Stramenopiles</taxon>
        <taxon>Oomycota</taxon>
        <taxon>Saprolegniomycetes</taxon>
        <taxon>Saprolegniales</taxon>
        <taxon>Verrucalvaceae</taxon>
        <taxon>Aphanomyces</taxon>
    </lineage>
</organism>
<dbReference type="GO" id="GO:0006508">
    <property type="term" value="P:proteolysis"/>
    <property type="evidence" value="ECO:0007669"/>
    <property type="project" value="InterPro"/>
</dbReference>
<dbReference type="Gene3D" id="3.90.70.10">
    <property type="entry name" value="Cysteine proteinases"/>
    <property type="match status" value="1"/>
</dbReference>
<dbReference type="InterPro" id="IPR014044">
    <property type="entry name" value="CAP_dom"/>
</dbReference>
<feature type="compositionally biased region" description="Pro residues" evidence="1">
    <location>
        <begin position="209"/>
        <end position="218"/>
    </location>
</feature>